<protein>
    <submittedName>
        <fullName evidence="2">Uncharacterized protein</fullName>
    </submittedName>
</protein>
<organism evidence="2 3">
    <name type="scientific">Nesidiocoris tenuis</name>
    <dbReference type="NCBI Taxonomy" id="355587"/>
    <lineage>
        <taxon>Eukaryota</taxon>
        <taxon>Metazoa</taxon>
        <taxon>Ecdysozoa</taxon>
        <taxon>Arthropoda</taxon>
        <taxon>Hexapoda</taxon>
        <taxon>Insecta</taxon>
        <taxon>Pterygota</taxon>
        <taxon>Neoptera</taxon>
        <taxon>Paraneoptera</taxon>
        <taxon>Hemiptera</taxon>
        <taxon>Heteroptera</taxon>
        <taxon>Panheteroptera</taxon>
        <taxon>Cimicomorpha</taxon>
        <taxon>Miridae</taxon>
        <taxon>Dicyphina</taxon>
        <taxon>Nesidiocoris</taxon>
    </lineage>
</organism>
<feature type="region of interest" description="Disordered" evidence="1">
    <location>
        <begin position="1"/>
        <end position="93"/>
    </location>
</feature>
<feature type="compositionally biased region" description="Polar residues" evidence="1">
    <location>
        <begin position="1"/>
        <end position="13"/>
    </location>
</feature>
<evidence type="ECO:0000313" key="2">
    <source>
        <dbReference type="EMBL" id="BES99734.1"/>
    </source>
</evidence>
<proteinExistence type="predicted"/>
<evidence type="ECO:0000313" key="3">
    <source>
        <dbReference type="Proteomes" id="UP001307889"/>
    </source>
</evidence>
<name>A0ABN7B7W4_9HEMI</name>
<dbReference type="Proteomes" id="UP001307889">
    <property type="component" value="Chromosome 11"/>
</dbReference>
<accession>A0ABN7B7W4</accession>
<dbReference type="EMBL" id="AP028919">
    <property type="protein sequence ID" value="BES99734.1"/>
    <property type="molecule type" value="Genomic_DNA"/>
</dbReference>
<keyword evidence="3" id="KW-1185">Reference proteome</keyword>
<evidence type="ECO:0000256" key="1">
    <source>
        <dbReference type="SAM" id="MobiDB-lite"/>
    </source>
</evidence>
<gene>
    <name evidence="2" type="ORF">NTJ_12552</name>
</gene>
<sequence>MHGSASKETQAKSQTDEPARAMYVQFPSASPTERPFKITNPASEQNSKNRRPREFSTGSFDFRTREKFPMSNEPISDKSCASAIRTLQSPASR</sequence>
<reference evidence="2 3" key="1">
    <citation type="submission" date="2023-09" db="EMBL/GenBank/DDBJ databases">
        <title>Nesidiocoris tenuis whole genome shotgun sequence.</title>
        <authorList>
            <person name="Shibata T."/>
            <person name="Shimoda M."/>
            <person name="Kobayashi T."/>
            <person name="Uehara T."/>
        </authorList>
    </citation>
    <scope>NUCLEOTIDE SEQUENCE [LARGE SCALE GENOMIC DNA]</scope>
    <source>
        <strain evidence="2 3">Japan</strain>
    </source>
</reference>